<name>A0A4V5ZNL6_9EURY</name>
<dbReference type="EMBL" id="QKNX01000004">
    <property type="protein sequence ID" value="TKR25373.1"/>
    <property type="molecule type" value="Genomic_DNA"/>
</dbReference>
<evidence type="ECO:0000313" key="2">
    <source>
        <dbReference type="EMBL" id="TKR25373.1"/>
    </source>
</evidence>
<keyword evidence="1" id="KW-1133">Transmembrane helix</keyword>
<sequence length="61" mass="6001">MNMKTALVIAFGAAIGLPYVTIALLEGGGSAGPALVGGLFIGAIFLVVWSDFGGGETSDDA</sequence>
<dbReference type="AlphaFoldDB" id="A0A4V5ZNL6"/>
<dbReference type="Proteomes" id="UP000308037">
    <property type="component" value="Unassembled WGS sequence"/>
</dbReference>
<comment type="caution">
    <text evidence="2">The sequence shown here is derived from an EMBL/GenBank/DDBJ whole genome shotgun (WGS) entry which is preliminary data.</text>
</comment>
<accession>A0A4V5ZNL6</accession>
<gene>
    <name evidence="2" type="ORF">DM868_11475</name>
</gene>
<organism evidence="2 3">
    <name type="scientific">Natronomonas salsuginis</name>
    <dbReference type="NCBI Taxonomy" id="2217661"/>
    <lineage>
        <taxon>Archaea</taxon>
        <taxon>Methanobacteriati</taxon>
        <taxon>Methanobacteriota</taxon>
        <taxon>Stenosarchaea group</taxon>
        <taxon>Halobacteria</taxon>
        <taxon>Halobacteriales</taxon>
        <taxon>Natronomonadaceae</taxon>
        <taxon>Natronomonas</taxon>
    </lineage>
</organism>
<proteinExistence type="predicted"/>
<feature type="transmembrane region" description="Helical" evidence="1">
    <location>
        <begin position="33"/>
        <end position="52"/>
    </location>
</feature>
<evidence type="ECO:0000256" key="1">
    <source>
        <dbReference type="SAM" id="Phobius"/>
    </source>
</evidence>
<evidence type="ECO:0000313" key="3">
    <source>
        <dbReference type="Proteomes" id="UP000308037"/>
    </source>
</evidence>
<keyword evidence="1" id="KW-0812">Transmembrane</keyword>
<dbReference type="RefSeq" id="WP_137277012.1">
    <property type="nucleotide sequence ID" value="NZ_QKNX01000004.1"/>
</dbReference>
<protein>
    <submittedName>
        <fullName evidence="2">Uncharacterized protein</fullName>
    </submittedName>
</protein>
<keyword evidence="3" id="KW-1185">Reference proteome</keyword>
<keyword evidence="1" id="KW-0472">Membrane</keyword>
<reference evidence="2 3" key="1">
    <citation type="submission" date="2019-04" db="EMBL/GenBank/DDBJ databases">
        <title>Natronomonas sp. F20-122 a newhaloarchaeon isolated from a saline saltern of Isla Bacuta, Huelva, Spain.</title>
        <authorList>
            <person name="Duran-Viseras A."/>
            <person name="Sanchez-Porro C."/>
            <person name="Ventosa A."/>
        </authorList>
    </citation>
    <scope>NUCLEOTIDE SEQUENCE [LARGE SCALE GENOMIC DNA]</scope>
    <source>
        <strain evidence="2 3">F20-122</strain>
    </source>
</reference>